<dbReference type="OMA" id="ANINHEE"/>
<dbReference type="GO" id="GO:0005524">
    <property type="term" value="F:ATP binding"/>
    <property type="evidence" value="ECO:0007669"/>
    <property type="project" value="UniProtKB-UniRule"/>
</dbReference>
<dbReference type="GeneID" id="14908666"/>
<protein>
    <submittedName>
        <fullName evidence="8">Kinesin motor domain protein</fullName>
        <ecNumber evidence="8">2.4.1.69</ecNumber>
        <ecNumber evidence="8">3.4.21.53</ecNumber>
        <ecNumber evidence="8">6.1.1.11</ecNumber>
    </submittedName>
</protein>
<keyword evidence="8" id="KW-0436">Ligase</keyword>
<dbReference type="GO" id="GO:0004828">
    <property type="term" value="F:serine-tRNA ligase activity"/>
    <property type="evidence" value="ECO:0007669"/>
    <property type="project" value="UniProtKB-EC"/>
</dbReference>
<keyword evidence="4" id="KW-0067">ATP-binding</keyword>
<dbReference type="PROSITE" id="PS50067">
    <property type="entry name" value="KINESIN_MOTOR_2"/>
    <property type="match status" value="1"/>
</dbReference>
<feature type="coiled-coil region" evidence="5">
    <location>
        <begin position="443"/>
        <end position="482"/>
    </location>
</feature>
<evidence type="ECO:0000256" key="3">
    <source>
        <dbReference type="ARBA" id="ARBA00023175"/>
    </source>
</evidence>
<dbReference type="InterPro" id="IPR036961">
    <property type="entry name" value="Kinesin_motor_dom_sf"/>
</dbReference>
<dbReference type="eggNOG" id="KOG0240">
    <property type="taxonomic scope" value="Eukaryota"/>
</dbReference>
<dbReference type="OrthoDB" id="3176171at2759"/>
<feature type="non-terminal residue" evidence="8">
    <location>
        <position position="938"/>
    </location>
</feature>
<keyword evidence="4" id="KW-0547">Nucleotide-binding</keyword>
<sequence length="938" mass="109224">MEIEFNSNGCGSENLKFLDSQSIQVLPEKAIYKLDKIYPPNSLQEQIYEDVGKEMVNDVLQGYNGTIFAYGATGSGKTHTMFGQVNDQQLKGIIPRVSDQIFSFINSCQDQEFQISCSMLEIYKEQLFDLLNVNRVGLKIKENTKEGGIYVQGLTNIQVESEQDILDAINLGYSSKQTRETRMNEYSSRSHTIFTINVSQKMANGQQKQGKLNLVDLAGCEKIAKTQASGEMLEEAKKINLSLSCLGNVIHSLTNGNDHIPYRDSKLTRILQESLGGNFKTSLIAAISPHSSQHEEQISTLKFATRAKTIKNNVKMNIILSNEQMRLLIEQLKAELLKSQEQSNKWKKIAQRMKEELKNNGNIGGQCSLSFLKNLEEIFNETENSQNEVQNNSLNENNGNLDESEIDVSIGEQGTNNQMKSIYSGKKDYFQGKNNNMEEIFQQRKNNKNFKNLEKEIFQLKKQILENEKQQADYKIQNQQQEYQLNQQKSKNEYNLFQTEVLQKQVSSLVQSICKYEKQINILIQEKASAVKNNVEEYLKQKFDFQEIRYSEYFKNTSSQSIDNYIQEWSEQQKKMQQLGVDEANIFQLNYNNTNTQQSQEKEEEGFISQRRNTFQIAENILKQGKQSMNNTTNSKQIIEKISSFPQKLEQFHRKNPISRDLIIIQLKKELFNSYIINQTLSRTISTLEWQQIIEYGKGTSLIELNKVQKKYIENLEKVINESSTNYKLLRSKIEQIELEEHIQKDANKQIEKKKILKENQNNKILNEQNDRQSFIKSFQGIELTQQSINENCQEKTIILKELKQMEEIIQLNVIPLTYEQAMLELKERNLLIKRVYDEIKDNFFSGINQQLIDLILKEKERLENKVTSLQNELNMEIEKSQYYSDALKSEKINCVLQQEQSKELEQYMLKKIKEEIEQAEKNQKLIKEQHESEIQKY</sequence>
<evidence type="ECO:0000313" key="9">
    <source>
        <dbReference type="Proteomes" id="UP000008983"/>
    </source>
</evidence>
<evidence type="ECO:0000313" key="8">
    <source>
        <dbReference type="EMBL" id="EGR32504.1"/>
    </source>
</evidence>
<dbReference type="InterPro" id="IPR027640">
    <property type="entry name" value="Kinesin-like_fam"/>
</dbReference>
<keyword evidence="8" id="KW-0378">Hydrolase</keyword>
<dbReference type="Proteomes" id="UP000008983">
    <property type="component" value="Unassembled WGS sequence"/>
</dbReference>
<name>G0QQK1_ICHMU</name>
<dbReference type="EC" id="2.4.1.69" evidence="8"/>
<dbReference type="Pfam" id="PF00225">
    <property type="entry name" value="Kinesin"/>
    <property type="match status" value="1"/>
</dbReference>
<dbReference type="GO" id="GO:0007018">
    <property type="term" value="P:microtubule-based movement"/>
    <property type="evidence" value="ECO:0007669"/>
    <property type="project" value="InterPro"/>
</dbReference>
<organism evidence="8 9">
    <name type="scientific">Ichthyophthirius multifiliis</name>
    <name type="common">White spot disease agent</name>
    <name type="synonym">Ich</name>
    <dbReference type="NCBI Taxonomy" id="5932"/>
    <lineage>
        <taxon>Eukaryota</taxon>
        <taxon>Sar</taxon>
        <taxon>Alveolata</taxon>
        <taxon>Ciliophora</taxon>
        <taxon>Intramacronucleata</taxon>
        <taxon>Oligohymenophorea</taxon>
        <taxon>Hymenostomatida</taxon>
        <taxon>Ophryoglenina</taxon>
        <taxon>Ichthyophthirius</taxon>
    </lineage>
</organism>
<feature type="region of interest" description="Disordered" evidence="6">
    <location>
        <begin position="383"/>
        <end position="402"/>
    </location>
</feature>
<evidence type="ECO:0000259" key="7">
    <source>
        <dbReference type="PROSITE" id="PS50067"/>
    </source>
</evidence>
<dbReference type="Gene3D" id="3.40.850.10">
    <property type="entry name" value="Kinesin motor domain"/>
    <property type="match status" value="1"/>
</dbReference>
<keyword evidence="8" id="KW-0808">Transferase</keyword>
<dbReference type="STRING" id="857967.G0QQK1"/>
<accession>G0QQK1</accession>
<reference evidence="8 9" key="1">
    <citation type="submission" date="2011-07" db="EMBL/GenBank/DDBJ databases">
        <authorList>
            <person name="Coyne R."/>
            <person name="Brami D."/>
            <person name="Johnson J."/>
            <person name="Hostetler J."/>
            <person name="Hannick L."/>
            <person name="Clark T."/>
            <person name="Cassidy-Hanley D."/>
            <person name="Inman J."/>
        </authorList>
    </citation>
    <scope>NUCLEOTIDE SEQUENCE [LARGE SCALE GENOMIC DNA]</scope>
    <source>
        <strain evidence="8 9">G5</strain>
    </source>
</reference>
<keyword evidence="1" id="KW-0493">Microtubule</keyword>
<dbReference type="GO" id="GO:0008017">
    <property type="term" value="F:microtubule binding"/>
    <property type="evidence" value="ECO:0007669"/>
    <property type="project" value="InterPro"/>
</dbReference>
<dbReference type="PANTHER" id="PTHR47968">
    <property type="entry name" value="CENTROMERE PROTEIN E"/>
    <property type="match status" value="1"/>
</dbReference>
<dbReference type="EMBL" id="GL983652">
    <property type="protein sequence ID" value="EGR32504.1"/>
    <property type="molecule type" value="Genomic_DNA"/>
</dbReference>
<dbReference type="InParanoid" id="G0QQK1"/>
<evidence type="ECO:0000256" key="6">
    <source>
        <dbReference type="SAM" id="MobiDB-lite"/>
    </source>
</evidence>
<dbReference type="InterPro" id="IPR027417">
    <property type="entry name" value="P-loop_NTPase"/>
</dbReference>
<evidence type="ECO:0000256" key="2">
    <source>
        <dbReference type="ARBA" id="ARBA00023054"/>
    </source>
</evidence>
<gene>
    <name evidence="8" type="ORF">IMG5_080570</name>
</gene>
<dbReference type="GO" id="GO:0005874">
    <property type="term" value="C:microtubule"/>
    <property type="evidence" value="ECO:0007669"/>
    <property type="project" value="UniProtKB-KW"/>
</dbReference>
<keyword evidence="9" id="KW-1185">Reference proteome</keyword>
<dbReference type="RefSeq" id="XP_004036490.1">
    <property type="nucleotide sequence ID" value="XM_004036442.1"/>
</dbReference>
<feature type="coiled-coil region" evidence="5">
    <location>
        <begin position="713"/>
        <end position="768"/>
    </location>
</feature>
<keyword evidence="2 5" id="KW-0175">Coiled coil</keyword>
<keyword evidence="8" id="KW-0328">Glycosyltransferase</keyword>
<dbReference type="GO" id="GO:0003777">
    <property type="term" value="F:microtubule motor activity"/>
    <property type="evidence" value="ECO:0007669"/>
    <property type="project" value="InterPro"/>
</dbReference>
<dbReference type="AlphaFoldDB" id="G0QQK1"/>
<proteinExistence type="inferred from homology"/>
<dbReference type="GO" id="GO:0008107">
    <property type="term" value="F:galactoside 2-alpha-L-fucosyltransferase activity"/>
    <property type="evidence" value="ECO:0007669"/>
    <property type="project" value="UniProtKB-EC"/>
</dbReference>
<evidence type="ECO:0000256" key="5">
    <source>
        <dbReference type="SAM" id="Coils"/>
    </source>
</evidence>
<dbReference type="PANTHER" id="PTHR47968:SF36">
    <property type="entry name" value="KINESIN HEAVY CHAIN ISOFORM X1"/>
    <property type="match status" value="1"/>
</dbReference>
<dbReference type="SUPFAM" id="SSF52540">
    <property type="entry name" value="P-loop containing nucleoside triphosphate hydrolases"/>
    <property type="match status" value="1"/>
</dbReference>
<dbReference type="PRINTS" id="PR00380">
    <property type="entry name" value="KINESINHEAVY"/>
</dbReference>
<dbReference type="SMART" id="SM00129">
    <property type="entry name" value="KISc"/>
    <property type="match status" value="1"/>
</dbReference>
<dbReference type="EC" id="6.1.1.11" evidence="8"/>
<feature type="compositionally biased region" description="Low complexity" evidence="6">
    <location>
        <begin position="383"/>
        <end position="401"/>
    </location>
</feature>
<feature type="domain" description="Kinesin motor" evidence="7">
    <location>
        <begin position="1"/>
        <end position="310"/>
    </location>
</feature>
<evidence type="ECO:0000256" key="1">
    <source>
        <dbReference type="ARBA" id="ARBA00022701"/>
    </source>
</evidence>
<dbReference type="GO" id="GO:0004252">
    <property type="term" value="F:serine-type endopeptidase activity"/>
    <property type="evidence" value="ECO:0007669"/>
    <property type="project" value="UniProtKB-EC"/>
</dbReference>
<dbReference type="InterPro" id="IPR001752">
    <property type="entry name" value="Kinesin_motor_dom"/>
</dbReference>
<feature type="coiled-coil region" evidence="5">
    <location>
        <begin position="853"/>
        <end position="937"/>
    </location>
</feature>
<dbReference type="EC" id="3.4.21.53" evidence="8"/>
<evidence type="ECO:0000256" key="4">
    <source>
        <dbReference type="PROSITE-ProRule" id="PRU00283"/>
    </source>
</evidence>
<comment type="similarity">
    <text evidence="4">Belongs to the TRAFAC class myosin-kinesin ATPase superfamily. Kinesin family.</text>
</comment>
<feature type="binding site" evidence="4">
    <location>
        <begin position="71"/>
        <end position="78"/>
    </location>
    <ligand>
        <name>ATP</name>
        <dbReference type="ChEBI" id="CHEBI:30616"/>
    </ligand>
</feature>
<keyword evidence="3 4" id="KW-0505">Motor protein</keyword>